<keyword evidence="4" id="KW-0408">Iron</keyword>
<dbReference type="GO" id="GO:0051539">
    <property type="term" value="F:4 iron, 4 sulfur cluster binding"/>
    <property type="evidence" value="ECO:0007669"/>
    <property type="project" value="TreeGrafter"/>
</dbReference>
<dbReference type="Gene3D" id="2.60.300.12">
    <property type="entry name" value="HesB-like domain"/>
    <property type="match status" value="1"/>
</dbReference>
<organism evidence="11 12">
    <name type="scientific">Papilio xuthus</name>
    <name type="common">Asian swallowtail butterfly</name>
    <dbReference type="NCBI Taxonomy" id="66420"/>
    <lineage>
        <taxon>Eukaryota</taxon>
        <taxon>Metazoa</taxon>
        <taxon>Ecdysozoa</taxon>
        <taxon>Arthropoda</taxon>
        <taxon>Hexapoda</taxon>
        <taxon>Insecta</taxon>
        <taxon>Pterygota</taxon>
        <taxon>Neoptera</taxon>
        <taxon>Endopterygota</taxon>
        <taxon>Lepidoptera</taxon>
        <taxon>Glossata</taxon>
        <taxon>Ditrysia</taxon>
        <taxon>Papilionoidea</taxon>
        <taxon>Papilionidae</taxon>
        <taxon>Papilioninae</taxon>
        <taxon>Papilio</taxon>
    </lineage>
</organism>
<dbReference type="InterPro" id="IPR000361">
    <property type="entry name" value="ATAP_core_dom"/>
</dbReference>
<feature type="domain" description="Core" evidence="10">
    <location>
        <begin position="85"/>
        <end position="169"/>
    </location>
</feature>
<accession>A0A194Q0M8</accession>
<protein>
    <recommendedName>
        <fullName evidence="7">Iron-sulfur cluster assembly 2 homolog, mitochondrial</fullName>
    </recommendedName>
    <alternativeName>
        <fullName evidence="8">HESB-like domain-containing protein 1</fullName>
    </alternativeName>
</protein>
<comment type="subcellular location">
    <subcellularLocation>
        <location evidence="1">Mitochondrion</location>
    </subcellularLocation>
</comment>
<evidence type="ECO:0000256" key="2">
    <source>
        <dbReference type="ARBA" id="ARBA00006718"/>
    </source>
</evidence>
<evidence type="ECO:0000256" key="1">
    <source>
        <dbReference type="ARBA" id="ARBA00004173"/>
    </source>
</evidence>
<dbReference type="PANTHER" id="PTHR43011:SF1">
    <property type="entry name" value="IRON-SULFUR CLUSTER ASSEMBLY 2 HOMOLOG, MITOCHONDRIAL"/>
    <property type="match status" value="1"/>
</dbReference>
<reference evidence="11 12" key="1">
    <citation type="journal article" date="2015" name="Nat. Commun.">
        <title>Outbred genome sequencing and CRISPR/Cas9 gene editing in butterflies.</title>
        <authorList>
            <person name="Li X."/>
            <person name="Fan D."/>
            <person name="Zhang W."/>
            <person name="Liu G."/>
            <person name="Zhang L."/>
            <person name="Zhao L."/>
            <person name="Fang X."/>
            <person name="Chen L."/>
            <person name="Dong Y."/>
            <person name="Chen Y."/>
            <person name="Ding Y."/>
            <person name="Zhao R."/>
            <person name="Feng M."/>
            <person name="Zhu Y."/>
            <person name="Feng Y."/>
            <person name="Jiang X."/>
            <person name="Zhu D."/>
            <person name="Xiang H."/>
            <person name="Feng X."/>
            <person name="Li S."/>
            <person name="Wang J."/>
            <person name="Zhang G."/>
            <person name="Kronforst M.R."/>
            <person name="Wang W."/>
        </authorList>
    </citation>
    <scope>NUCLEOTIDE SEQUENCE [LARGE SCALE GENOMIC DNA]</scope>
    <source>
        <strain evidence="11">Ya'a_city_454_Px</strain>
        <tissue evidence="11">Whole body</tissue>
    </source>
</reference>
<dbReference type="InterPro" id="IPR035903">
    <property type="entry name" value="HesB-like_dom_sf"/>
</dbReference>
<dbReference type="GO" id="GO:0120510">
    <property type="term" value="C:mitochondrial [4Fe-4S] assembly complex"/>
    <property type="evidence" value="ECO:0007669"/>
    <property type="project" value="UniProtKB-ARBA"/>
</dbReference>
<evidence type="ECO:0000313" key="11">
    <source>
        <dbReference type="EMBL" id="KPI96965.1"/>
    </source>
</evidence>
<evidence type="ECO:0000256" key="4">
    <source>
        <dbReference type="ARBA" id="ARBA00023004"/>
    </source>
</evidence>
<name>A0A194Q0M8_PAPXU</name>
<evidence type="ECO:0000256" key="9">
    <source>
        <dbReference type="ARBA" id="ARBA00093471"/>
    </source>
</evidence>
<keyword evidence="5" id="KW-0496">Mitochondrion</keyword>
<dbReference type="STRING" id="66420.A0A194Q0M8"/>
<dbReference type="NCBIfam" id="TIGR00049">
    <property type="entry name" value="iron-sulfur cluster assembly accessory protein"/>
    <property type="match status" value="1"/>
</dbReference>
<proteinExistence type="inferred from homology"/>
<dbReference type="GO" id="GO:0051537">
    <property type="term" value="F:2 iron, 2 sulfur cluster binding"/>
    <property type="evidence" value="ECO:0007669"/>
    <property type="project" value="TreeGrafter"/>
</dbReference>
<dbReference type="GO" id="GO:0016226">
    <property type="term" value="P:iron-sulfur cluster assembly"/>
    <property type="evidence" value="ECO:0007669"/>
    <property type="project" value="InterPro"/>
</dbReference>
<dbReference type="Proteomes" id="UP000053268">
    <property type="component" value="Unassembled WGS sequence"/>
</dbReference>
<comment type="function">
    <text evidence="6">Involved in the maturation of mitochondrial 4Fe-4S proteins functioning late in the iron-sulfur cluster assembly pathway. May be involved in the binding of an intermediate of Fe/S cluster assembly.</text>
</comment>
<dbReference type="InterPro" id="IPR016092">
    <property type="entry name" value="ATAP"/>
</dbReference>
<evidence type="ECO:0000256" key="6">
    <source>
        <dbReference type="ARBA" id="ARBA00057540"/>
    </source>
</evidence>
<dbReference type="GO" id="GO:0005506">
    <property type="term" value="F:iron ion binding"/>
    <property type="evidence" value="ECO:0007669"/>
    <property type="project" value="TreeGrafter"/>
</dbReference>
<comment type="subunit">
    <text evidence="9">Heterotetramer; forms a dimer of dimers with IBA57. Interacts with [2Fe-2S]-ISCA2 forming the heterodimer [2Fe- 2S]-ISCA2-IBA57 complex; [2Fe-2S] cluster binding is absolutely required to promote the complex formation.</text>
</comment>
<comment type="similarity">
    <text evidence="2">Belongs to the HesB/IscA family.</text>
</comment>
<evidence type="ECO:0000259" key="10">
    <source>
        <dbReference type="Pfam" id="PF01521"/>
    </source>
</evidence>
<evidence type="ECO:0000256" key="8">
    <source>
        <dbReference type="ARBA" id="ARBA00077082"/>
    </source>
</evidence>
<evidence type="ECO:0000256" key="5">
    <source>
        <dbReference type="ARBA" id="ARBA00023128"/>
    </source>
</evidence>
<evidence type="ECO:0000256" key="3">
    <source>
        <dbReference type="ARBA" id="ARBA00022723"/>
    </source>
</evidence>
<dbReference type="PANTHER" id="PTHR43011">
    <property type="entry name" value="IRON-SULFUR CLUSTER ASSEMBLY 2 HOMOLOG, MITOCHONDRIAL"/>
    <property type="match status" value="1"/>
</dbReference>
<keyword evidence="12" id="KW-1185">Reference proteome</keyword>
<gene>
    <name evidence="11" type="ORF">RR46_05582</name>
</gene>
<dbReference type="EMBL" id="KQ459591">
    <property type="protein sequence ID" value="KPI96965.1"/>
    <property type="molecule type" value="Genomic_DNA"/>
</dbReference>
<evidence type="ECO:0000313" key="12">
    <source>
        <dbReference type="Proteomes" id="UP000053268"/>
    </source>
</evidence>
<sequence length="177" mass="19347">MDLALFNVIQSKLKSVACSACGASGEPMDAYSSFLPKAEISLYHRECCENCLGPSPSMPLIFVIAQVHRAQSAVVITSIVGIPQRLGDKSFLRLCVESGGCSGFQYKFHLDDKVGEDDRIFKRDGVRVVVDETSLEYIRGSTIDYHTELIRSAFRVVQNPNADIGCSCGASFSIKID</sequence>
<evidence type="ECO:0000256" key="7">
    <source>
        <dbReference type="ARBA" id="ARBA00073313"/>
    </source>
</evidence>
<dbReference type="SUPFAM" id="SSF89360">
    <property type="entry name" value="HesB-like domain"/>
    <property type="match status" value="1"/>
</dbReference>
<dbReference type="AlphaFoldDB" id="A0A194Q0M8"/>
<dbReference type="Pfam" id="PF01521">
    <property type="entry name" value="Fe-S_biosyn"/>
    <property type="match status" value="1"/>
</dbReference>
<dbReference type="FunFam" id="2.60.300.12:FF:000006">
    <property type="entry name" value="Iron-sulfur cluster assembly 2 mitochondrial"/>
    <property type="match status" value="1"/>
</dbReference>
<keyword evidence="3" id="KW-0479">Metal-binding</keyword>